<evidence type="ECO:0000259" key="2">
    <source>
        <dbReference type="Pfam" id="PF25791"/>
    </source>
</evidence>
<dbReference type="Proteomes" id="UP000285288">
    <property type="component" value="Unassembled WGS sequence"/>
</dbReference>
<feature type="domain" description="Probable ATP-binding protein BrxC 4th six-stranded beta-sheet" evidence="4">
    <location>
        <begin position="557"/>
        <end position="728"/>
    </location>
</feature>
<dbReference type="InterPro" id="IPR058037">
    <property type="entry name" value="BREX_BrxC_helical"/>
</dbReference>
<evidence type="ECO:0000259" key="3">
    <source>
        <dbReference type="Pfam" id="PF25792"/>
    </source>
</evidence>
<reference evidence="5 6" key="1">
    <citation type="submission" date="2018-08" db="EMBL/GenBank/DDBJ databases">
        <title>A genome reference for cultivated species of the human gut microbiota.</title>
        <authorList>
            <person name="Zou Y."/>
            <person name="Xue W."/>
            <person name="Luo G."/>
        </authorList>
    </citation>
    <scope>NUCLEOTIDE SEQUENCE [LARGE SCALE GENOMIC DNA]</scope>
    <source>
        <strain evidence="5 6">AM42-13AC</strain>
    </source>
</reference>
<evidence type="ECO:0000313" key="6">
    <source>
        <dbReference type="Proteomes" id="UP000285288"/>
    </source>
</evidence>
<feature type="domain" description="Probable ATP-binding protein BrxC winged helix-turn-helix" evidence="2">
    <location>
        <begin position="736"/>
        <end position="854"/>
    </location>
</feature>
<protein>
    <submittedName>
        <fullName evidence="5">BREX system P-loop protein BrxC</fullName>
    </submittedName>
</protein>
<dbReference type="Pfam" id="PF25792">
    <property type="entry name" value="BREX_BrxC_helical"/>
    <property type="match status" value="1"/>
</dbReference>
<feature type="domain" description="Probable ATP-binding protein BrxC alpha-helical" evidence="3">
    <location>
        <begin position="862"/>
        <end position="984"/>
    </location>
</feature>
<dbReference type="Pfam" id="PF19557">
    <property type="entry name" value="DUF6079_1st"/>
    <property type="match status" value="1"/>
</dbReference>
<dbReference type="EMBL" id="QSGD01000017">
    <property type="protein sequence ID" value="RHB06517.1"/>
    <property type="molecule type" value="Genomic_DNA"/>
</dbReference>
<dbReference type="NCBIfam" id="NF033441">
    <property type="entry name" value="BREX_BrxC"/>
    <property type="match status" value="1"/>
</dbReference>
<feature type="domain" description="DUF6079" evidence="1">
    <location>
        <begin position="27"/>
        <end position="92"/>
    </location>
</feature>
<dbReference type="AlphaFoldDB" id="A0A413UCZ3"/>
<dbReference type="InterPro" id="IPR045725">
    <property type="entry name" value="DUF6079_N"/>
</dbReference>
<dbReference type="InterPro" id="IPR058036">
    <property type="entry name" value="BREX_BrxC_4th"/>
</dbReference>
<dbReference type="Pfam" id="PF25796">
    <property type="entry name" value="BREX_BrxC_4th"/>
    <property type="match status" value="1"/>
</dbReference>
<dbReference type="InterPro" id="IPR027417">
    <property type="entry name" value="P-loop_NTPase"/>
</dbReference>
<dbReference type="SUPFAM" id="SSF52540">
    <property type="entry name" value="P-loop containing nucleoside triphosphate hydrolases"/>
    <property type="match status" value="1"/>
</dbReference>
<accession>A0A413UCZ3</accession>
<organism evidence="5 6">
    <name type="scientific">Holdemanella biformis</name>
    <dbReference type="NCBI Taxonomy" id="1735"/>
    <lineage>
        <taxon>Bacteria</taxon>
        <taxon>Bacillati</taxon>
        <taxon>Bacillota</taxon>
        <taxon>Erysipelotrichia</taxon>
        <taxon>Erysipelotrichales</taxon>
        <taxon>Erysipelotrichaceae</taxon>
        <taxon>Holdemanella</taxon>
    </lineage>
</organism>
<dbReference type="Pfam" id="PF25791">
    <property type="entry name" value="WHD_BREX_BrxC"/>
    <property type="match status" value="1"/>
</dbReference>
<sequence>MKIKEMFRDDIDRTINGVVQVEQEKEDVIEQEVKEYVVTTELKKHFTKFFNEYSDSFDRPTDNVGVWITGFFGSGKSHFLKMLSYLLENKEINGMKTVDYFDEKFDDQLSFMNVQKCVQVPTETILFNIDVEGSMHKDDTAVLKVFAKVFYDHLGYYGNDLKLAKLEQFITKQGKMDAFKEAYEDINGESWLDTRAEYQFFEQDVVDALVEADVMNENTAQHWFDGTETADISIAQLVDEIKAYVDSKPKGFRLLFMIDEAGQYIGTNTSMLLNLQSLIEKLGSVCRGQVWIVATGQEALDEMIKVRQDEFSRIMARFAIRLSLTSSSVGEVIEKRLLTKTDEANTILDGVYENNENVLSNLYAFDTELKDLKGYSSEDEFTRIFPFVPYQFTIMQKVFNEIRKHGHAGKHQSSGERSMLNGFQESAQHIEDKNELTLVPMYAFYDTLHSFLDTSVRSVIERAERAASNNNGLTIDDTNLLKLLYLVRYIDDIKSNIDNLTILMADTITVDIIDLRKQVEESLNRLQRQNYIARNGDIYQFLTDEEQDIAREISNQAVDSANVISQVCKTIFDDLYTTKKYRYSKNNYNYDFEFDKSVDGQNHGLTTGGMKLRFITEASADANVMKLTSDSKGYEAICQLSSEYSIFSDIENALKIDKYIKQKNVSQLPESIQNIIGNKQKEARRLLNEAKDKIGDAIIKGTFYIDGKIVPISGSSVKVVLDKALETLVEHTYHSINMIDDSVSSDADIRKILMGTEGLMDGMEPNKEACEDVYRYLEKQKMAKLPTSMSDIQSRYQDIPYGWKEIDIAAVMARLIYEQKVTIKHQGSMIQPSNTQLPDYLRKKSETGSTNILIREVIPAQKMKAVRDILKDYFDVMDVPNDEDGLIAYIVKEFNNEKSHLEDMNKQNDSTIHPGSSEIKEALSLVNKVLLAQSDNIALINTICDLEDDLLDSKEDMRAVENFYSSQIKLYDNALNLKDSILENEKDFLYDIDEVKNAIEKIKEITKVSNTFKYNRIPELNTHIATINSIRTQEMNKKRVELKFLIDDCMNEIMNAASDNQAKVQSLIDNAKDAYNKISNEIDQLNNLLGLYAKSNRIVAVKDSIVNQIQKHLTQTTTVNEDVKEYKAEPKQAPKKKVRELQRNVIFREVELTSAEDVDRYLASIKNRLLSYINDDEQIKLK</sequence>
<gene>
    <name evidence="5" type="primary">brxC</name>
    <name evidence="5" type="ORF">DW907_05675</name>
</gene>
<proteinExistence type="predicted"/>
<dbReference type="InterPro" id="IPR058038">
    <property type="entry name" value="BREX_BrxC_wHTH"/>
</dbReference>
<evidence type="ECO:0000313" key="5">
    <source>
        <dbReference type="EMBL" id="RHB06517.1"/>
    </source>
</evidence>
<evidence type="ECO:0000259" key="4">
    <source>
        <dbReference type="Pfam" id="PF25796"/>
    </source>
</evidence>
<comment type="caution">
    <text evidence="5">The sequence shown here is derived from an EMBL/GenBank/DDBJ whole genome shotgun (WGS) entry which is preliminary data.</text>
</comment>
<dbReference type="RefSeq" id="WP_118011256.1">
    <property type="nucleotide sequence ID" value="NZ_QSGD01000017.1"/>
</dbReference>
<name>A0A413UCZ3_9FIRM</name>
<evidence type="ECO:0000259" key="1">
    <source>
        <dbReference type="Pfam" id="PF19557"/>
    </source>
</evidence>
<dbReference type="InterPro" id="IPR047679">
    <property type="entry name" value="BREX_BrxC"/>
</dbReference>